<dbReference type="InterPro" id="IPR011008">
    <property type="entry name" value="Dimeric_a/b-barrel"/>
</dbReference>
<keyword evidence="1" id="KW-0413">Isomerase</keyword>
<dbReference type="GO" id="GO:0062192">
    <property type="term" value="F:L-rhamnose mutarotase activity"/>
    <property type="evidence" value="ECO:0007669"/>
    <property type="project" value="UniProtKB-EC"/>
</dbReference>
<dbReference type="EMBL" id="JAGIOF010000004">
    <property type="protein sequence ID" value="MBP2388481.1"/>
    <property type="molecule type" value="Genomic_DNA"/>
</dbReference>
<organism evidence="1 2">
    <name type="scientific">Paeniglutamicibacter kerguelensis</name>
    <dbReference type="NCBI Taxonomy" id="254788"/>
    <lineage>
        <taxon>Bacteria</taxon>
        <taxon>Bacillati</taxon>
        <taxon>Actinomycetota</taxon>
        <taxon>Actinomycetes</taxon>
        <taxon>Micrococcales</taxon>
        <taxon>Micrococcaceae</taxon>
        <taxon>Paeniglutamicibacter</taxon>
    </lineage>
</organism>
<sequence length="111" mass="12546">METIALNTRLKQGRESDYDRIHASLAPQLHAALKAAGVRDWRIWRSGRELFHLVQVEDYRAMRLGLAEHPANIAWQAQMAELLEVGDDYSGDDSGIPMVWSFAQDPAGEQQ</sequence>
<dbReference type="InterPro" id="IPR008000">
    <property type="entry name" value="Rham/fucose_mutarotase"/>
</dbReference>
<dbReference type="Gene3D" id="3.30.70.100">
    <property type="match status" value="1"/>
</dbReference>
<evidence type="ECO:0000313" key="1">
    <source>
        <dbReference type="EMBL" id="MBP2388481.1"/>
    </source>
</evidence>
<keyword evidence="2" id="KW-1185">Reference proteome</keyword>
<dbReference type="SUPFAM" id="SSF54909">
    <property type="entry name" value="Dimeric alpha+beta barrel"/>
    <property type="match status" value="1"/>
</dbReference>
<evidence type="ECO:0000313" key="2">
    <source>
        <dbReference type="Proteomes" id="UP001296993"/>
    </source>
</evidence>
<dbReference type="Pfam" id="PF05336">
    <property type="entry name" value="rhaM"/>
    <property type="match status" value="1"/>
</dbReference>
<dbReference type="EC" id="5.1.3.32" evidence="1"/>
<protein>
    <submittedName>
        <fullName evidence="1">L-rhamnose mutarotase</fullName>
        <ecNumber evidence="1">5.1.3.32</ecNumber>
    </submittedName>
</protein>
<dbReference type="RefSeq" id="WP_210002125.1">
    <property type="nucleotide sequence ID" value="NZ_BAAAJY010000004.1"/>
</dbReference>
<comment type="caution">
    <text evidence="1">The sequence shown here is derived from an EMBL/GenBank/DDBJ whole genome shotgun (WGS) entry which is preliminary data.</text>
</comment>
<reference evidence="1 2" key="1">
    <citation type="submission" date="2021-03" db="EMBL/GenBank/DDBJ databases">
        <title>Sequencing the genomes of 1000 actinobacteria strains.</title>
        <authorList>
            <person name="Klenk H.-P."/>
        </authorList>
    </citation>
    <scope>NUCLEOTIDE SEQUENCE [LARGE SCALE GENOMIC DNA]</scope>
    <source>
        <strain evidence="1 2">DSM 15797</strain>
    </source>
</reference>
<accession>A0ABS4XJH0</accession>
<dbReference type="Proteomes" id="UP001296993">
    <property type="component" value="Unassembled WGS sequence"/>
</dbReference>
<name>A0ABS4XJH0_9MICC</name>
<gene>
    <name evidence="1" type="ORF">JOF47_004054</name>
</gene>
<proteinExistence type="predicted"/>